<dbReference type="EMBL" id="AP023396">
    <property type="protein sequence ID" value="BCK56763.1"/>
    <property type="molecule type" value="Genomic_DNA"/>
</dbReference>
<dbReference type="Proteomes" id="UP000516173">
    <property type="component" value="Chromosome"/>
</dbReference>
<dbReference type="SUPFAM" id="SSF109854">
    <property type="entry name" value="DinB/YfiT-like putative metalloenzymes"/>
    <property type="match status" value="1"/>
</dbReference>
<accession>A0A7G1KRC2</accession>
<dbReference type="Pfam" id="PF11716">
    <property type="entry name" value="MDMPI_N"/>
    <property type="match status" value="1"/>
</dbReference>
<dbReference type="GeneID" id="80348991"/>
<dbReference type="InterPro" id="IPR034660">
    <property type="entry name" value="DinB/YfiT-like"/>
</dbReference>
<evidence type="ECO:0000313" key="2">
    <source>
        <dbReference type="EMBL" id="BCK56763.1"/>
    </source>
</evidence>
<dbReference type="Gene3D" id="1.20.120.450">
    <property type="entry name" value="dinb family like domain"/>
    <property type="match status" value="1"/>
</dbReference>
<keyword evidence="3" id="KW-1185">Reference proteome</keyword>
<dbReference type="InterPro" id="IPR017517">
    <property type="entry name" value="Maleyloyr_isom"/>
</dbReference>
<dbReference type="RefSeq" id="WP_187683777.1">
    <property type="nucleotide sequence ID" value="NZ_AP023396.1"/>
</dbReference>
<organism evidence="2 3">
    <name type="scientific">Nocardia wallacei</name>
    <dbReference type="NCBI Taxonomy" id="480035"/>
    <lineage>
        <taxon>Bacteria</taxon>
        <taxon>Bacillati</taxon>
        <taxon>Actinomycetota</taxon>
        <taxon>Actinomycetes</taxon>
        <taxon>Mycobacteriales</taxon>
        <taxon>Nocardiaceae</taxon>
        <taxon>Nocardia</taxon>
    </lineage>
</organism>
<protein>
    <recommendedName>
        <fullName evidence="1">Mycothiol-dependent maleylpyruvate isomerase metal-binding domain-containing protein</fullName>
    </recommendedName>
</protein>
<dbReference type="GO" id="GO:0046872">
    <property type="term" value="F:metal ion binding"/>
    <property type="evidence" value="ECO:0007669"/>
    <property type="project" value="InterPro"/>
</dbReference>
<feature type="domain" description="Mycothiol-dependent maleylpyruvate isomerase metal-binding" evidence="1">
    <location>
        <begin position="12"/>
        <end position="152"/>
    </location>
</feature>
<evidence type="ECO:0000259" key="1">
    <source>
        <dbReference type="Pfam" id="PF11716"/>
    </source>
</evidence>
<sequence length="272" mass="29258">MIPLDTRPLFPRERRELISLLESLEPADWARPTVCPGWAVRDIAAHILNDYLRRLSGSRDGHPGAVFADGETLPAYLARTNEQFVAALRQCSPRTMTDLLAHLGPQLDEVWAATDLVGPAHLNVSWAGGATSPAWLDIARDYTEFWVHQQQIRDAVARPGADDAELLRPVVVAFLHALPAALRDHPRPPGAAVLIEVTGAAGGTWAVVSDGAAWDLTAAGTDAAAAVVRMAADTVWRLGSRGITVEQARRRCELEGDHELTAAATTLLAVVA</sequence>
<dbReference type="InterPro" id="IPR024344">
    <property type="entry name" value="MDMPI_metal-binding"/>
</dbReference>
<gene>
    <name evidence="2" type="ORF">NWFMUON74_45350</name>
</gene>
<dbReference type="AlphaFoldDB" id="A0A7G1KRC2"/>
<evidence type="ECO:0000313" key="3">
    <source>
        <dbReference type="Proteomes" id="UP000516173"/>
    </source>
</evidence>
<dbReference type="KEGG" id="nwl:NWFMUON74_45350"/>
<name>A0A7G1KRC2_9NOCA</name>
<reference evidence="2 3" key="1">
    <citation type="submission" date="2020-08" db="EMBL/GenBank/DDBJ databases">
        <title>Genome Sequencing of Nocardia wallacei strain FMUON74 and assembly.</title>
        <authorList>
            <person name="Toyokawa M."/>
            <person name="Uesaka K."/>
        </authorList>
    </citation>
    <scope>NUCLEOTIDE SEQUENCE [LARGE SCALE GENOMIC DNA]</scope>
    <source>
        <strain evidence="2 3">FMUON74</strain>
    </source>
</reference>
<dbReference type="NCBIfam" id="TIGR03083">
    <property type="entry name" value="maleylpyruvate isomerase family mycothiol-dependent enzyme"/>
    <property type="match status" value="1"/>
</dbReference>
<proteinExistence type="predicted"/>